<protein>
    <recommendedName>
        <fullName evidence="1">Stability determinant domain-containing protein</fullName>
    </recommendedName>
</protein>
<evidence type="ECO:0000313" key="2">
    <source>
        <dbReference type="EMBL" id="NYD89003.1"/>
    </source>
</evidence>
<proteinExistence type="predicted"/>
<organism evidence="2 3">
    <name type="scientific">Sphingomonas melonis</name>
    <dbReference type="NCBI Taxonomy" id="152682"/>
    <lineage>
        <taxon>Bacteria</taxon>
        <taxon>Pseudomonadati</taxon>
        <taxon>Pseudomonadota</taxon>
        <taxon>Alphaproteobacteria</taxon>
        <taxon>Sphingomonadales</taxon>
        <taxon>Sphingomonadaceae</taxon>
        <taxon>Sphingomonas</taxon>
    </lineage>
</organism>
<accession>A0A7Y9FKI4</accession>
<evidence type="ECO:0000259" key="1">
    <source>
        <dbReference type="Pfam" id="PF21217"/>
    </source>
</evidence>
<dbReference type="InterPro" id="IPR048851">
    <property type="entry name" value="PaaA2_dom"/>
</dbReference>
<name>A0A7Y9FKI4_9SPHN</name>
<dbReference type="RefSeq" id="WP_179508084.1">
    <property type="nucleotide sequence ID" value="NZ_JACCBY010000001.1"/>
</dbReference>
<gene>
    <name evidence="2" type="ORF">HD841_000772</name>
</gene>
<sequence>MVDLTPIESEFATTEEAAAYDAWFRAKVQKAMASTAPRIPHDQVMAEARRIIDRHRAK</sequence>
<dbReference type="EMBL" id="JACCBY010000001">
    <property type="protein sequence ID" value="NYD89003.1"/>
    <property type="molecule type" value="Genomic_DNA"/>
</dbReference>
<reference evidence="2 3" key="1">
    <citation type="submission" date="2020-08" db="EMBL/GenBank/DDBJ databases">
        <title>The Agave Microbiome: Exploring the role of microbial communities in plant adaptations to desert environments.</title>
        <authorList>
            <person name="Partida-Martinez L.P."/>
        </authorList>
    </citation>
    <scope>NUCLEOTIDE SEQUENCE [LARGE SCALE GENOMIC DNA]</scope>
    <source>
        <strain evidence="2 3">AS2.3</strain>
    </source>
</reference>
<dbReference type="Pfam" id="PF21217">
    <property type="entry name" value="PaaA2"/>
    <property type="match status" value="1"/>
</dbReference>
<dbReference type="Gene3D" id="6.20.450.20">
    <property type="match status" value="1"/>
</dbReference>
<comment type="caution">
    <text evidence="2">The sequence shown here is derived from an EMBL/GenBank/DDBJ whole genome shotgun (WGS) entry which is preliminary data.</text>
</comment>
<keyword evidence="3" id="KW-1185">Reference proteome</keyword>
<feature type="domain" description="Stability determinant" evidence="1">
    <location>
        <begin position="15"/>
        <end position="47"/>
    </location>
</feature>
<dbReference type="AlphaFoldDB" id="A0A7Y9FKI4"/>
<evidence type="ECO:0000313" key="3">
    <source>
        <dbReference type="Proteomes" id="UP000517753"/>
    </source>
</evidence>
<dbReference type="Proteomes" id="UP000517753">
    <property type="component" value="Unassembled WGS sequence"/>
</dbReference>